<dbReference type="Pfam" id="PF21016">
    <property type="entry name" value="RlmN_N"/>
    <property type="match status" value="1"/>
</dbReference>
<keyword evidence="9 14" id="KW-0819">tRNA processing</keyword>
<dbReference type="Gene3D" id="3.20.20.70">
    <property type="entry name" value="Aldolase class I"/>
    <property type="match status" value="1"/>
</dbReference>
<keyword evidence="13 14" id="KW-1015">Disulfide bond</keyword>
<dbReference type="CDD" id="cd01335">
    <property type="entry name" value="Radical_SAM"/>
    <property type="match status" value="1"/>
</dbReference>
<dbReference type="InterPro" id="IPR027492">
    <property type="entry name" value="RNA_MTrfase_RlmN"/>
</dbReference>
<dbReference type="SFLD" id="SFLDS00029">
    <property type="entry name" value="Radical_SAM"/>
    <property type="match status" value="1"/>
</dbReference>
<keyword evidence="4 14" id="KW-0963">Cytoplasm</keyword>
<evidence type="ECO:0000256" key="14">
    <source>
        <dbReference type="HAMAP-Rule" id="MF_01849"/>
    </source>
</evidence>
<comment type="caution">
    <text evidence="14">Lacks conserved residue(s) required for the propagation of feature annotation.</text>
</comment>
<dbReference type="InterPro" id="IPR040072">
    <property type="entry name" value="Methyltransferase_A"/>
</dbReference>
<evidence type="ECO:0000256" key="12">
    <source>
        <dbReference type="ARBA" id="ARBA00023014"/>
    </source>
</evidence>
<comment type="catalytic activity">
    <reaction evidence="14">
        <text>adenosine(37) in tRNA + 2 reduced [2Fe-2S]-[ferredoxin] + 2 S-adenosyl-L-methionine = 2-methyladenosine(37) in tRNA + 5'-deoxyadenosine + L-methionine + 2 oxidized [2Fe-2S]-[ferredoxin] + S-adenosyl-L-homocysteine</text>
        <dbReference type="Rhea" id="RHEA:43332"/>
        <dbReference type="Rhea" id="RHEA-COMP:10000"/>
        <dbReference type="Rhea" id="RHEA-COMP:10001"/>
        <dbReference type="Rhea" id="RHEA-COMP:10162"/>
        <dbReference type="Rhea" id="RHEA-COMP:10485"/>
        <dbReference type="ChEBI" id="CHEBI:17319"/>
        <dbReference type="ChEBI" id="CHEBI:33737"/>
        <dbReference type="ChEBI" id="CHEBI:33738"/>
        <dbReference type="ChEBI" id="CHEBI:57844"/>
        <dbReference type="ChEBI" id="CHEBI:57856"/>
        <dbReference type="ChEBI" id="CHEBI:59789"/>
        <dbReference type="ChEBI" id="CHEBI:74411"/>
        <dbReference type="ChEBI" id="CHEBI:74497"/>
        <dbReference type="EC" id="2.1.1.192"/>
    </reaction>
</comment>
<evidence type="ECO:0000256" key="1">
    <source>
        <dbReference type="ARBA" id="ARBA00004496"/>
    </source>
</evidence>
<evidence type="ECO:0000256" key="5">
    <source>
        <dbReference type="ARBA" id="ARBA00022552"/>
    </source>
</evidence>
<dbReference type="InterPro" id="IPR013785">
    <property type="entry name" value="Aldolase_TIM"/>
</dbReference>
<dbReference type="EC" id="2.1.1.192" evidence="14"/>
<keyword evidence="6 14" id="KW-0489">Methyltransferase</keyword>
<evidence type="ECO:0000256" key="9">
    <source>
        <dbReference type="ARBA" id="ARBA00022694"/>
    </source>
</evidence>
<comment type="catalytic activity">
    <reaction evidence="14">
        <text>adenosine(2503) in 23S rRNA + 2 reduced [2Fe-2S]-[ferredoxin] + 2 S-adenosyl-L-methionine = 2-methyladenosine(2503) in 23S rRNA + 5'-deoxyadenosine + L-methionine + 2 oxidized [2Fe-2S]-[ferredoxin] + S-adenosyl-L-homocysteine</text>
        <dbReference type="Rhea" id="RHEA:42916"/>
        <dbReference type="Rhea" id="RHEA-COMP:10000"/>
        <dbReference type="Rhea" id="RHEA-COMP:10001"/>
        <dbReference type="Rhea" id="RHEA-COMP:10152"/>
        <dbReference type="Rhea" id="RHEA-COMP:10282"/>
        <dbReference type="ChEBI" id="CHEBI:17319"/>
        <dbReference type="ChEBI" id="CHEBI:33737"/>
        <dbReference type="ChEBI" id="CHEBI:33738"/>
        <dbReference type="ChEBI" id="CHEBI:57844"/>
        <dbReference type="ChEBI" id="CHEBI:57856"/>
        <dbReference type="ChEBI" id="CHEBI:59789"/>
        <dbReference type="ChEBI" id="CHEBI:74411"/>
        <dbReference type="ChEBI" id="CHEBI:74497"/>
        <dbReference type="EC" id="2.1.1.192"/>
    </reaction>
</comment>
<dbReference type="GO" id="GO:0005737">
    <property type="term" value="C:cytoplasm"/>
    <property type="evidence" value="ECO:0007669"/>
    <property type="project" value="UniProtKB-SubCell"/>
</dbReference>
<protein>
    <recommendedName>
        <fullName evidence="14">Probable dual-specificity RNA methyltransferase RlmN</fullName>
        <ecNumber evidence="14">2.1.1.192</ecNumber>
    </recommendedName>
    <alternativeName>
        <fullName evidence="14">23S rRNA (adenine(2503)-C(2))-methyltransferase</fullName>
    </alternativeName>
    <alternativeName>
        <fullName evidence="14">23S rRNA m2A2503 methyltransferase</fullName>
    </alternativeName>
    <alternativeName>
        <fullName evidence="14">Ribosomal RNA large subunit methyltransferase N</fullName>
    </alternativeName>
    <alternativeName>
        <fullName evidence="14">tRNA (adenine(37)-C(2))-methyltransferase</fullName>
    </alternativeName>
    <alternativeName>
        <fullName evidence="14">tRNA m2A37 methyltransferase</fullName>
    </alternativeName>
</protein>
<dbReference type="InterPro" id="IPR007197">
    <property type="entry name" value="rSAM"/>
</dbReference>
<feature type="region of interest" description="Disordered" evidence="15">
    <location>
        <begin position="107"/>
        <end position="147"/>
    </location>
</feature>
<evidence type="ECO:0000313" key="18">
    <source>
        <dbReference type="Proteomes" id="UP000292958"/>
    </source>
</evidence>
<dbReference type="EMBL" id="SHKW01000001">
    <property type="protein sequence ID" value="RZU39644.1"/>
    <property type="molecule type" value="Genomic_DNA"/>
</dbReference>
<keyword evidence="3 14" id="KW-0004">4Fe-4S</keyword>
<dbReference type="PANTHER" id="PTHR30544">
    <property type="entry name" value="23S RRNA METHYLTRANSFERASE"/>
    <property type="match status" value="1"/>
</dbReference>
<dbReference type="AlphaFoldDB" id="A0A4Q7YR47"/>
<dbReference type="GO" id="GO:0070475">
    <property type="term" value="P:rRNA base methylation"/>
    <property type="evidence" value="ECO:0007669"/>
    <property type="project" value="UniProtKB-UniRule"/>
</dbReference>
<evidence type="ECO:0000256" key="3">
    <source>
        <dbReference type="ARBA" id="ARBA00022485"/>
    </source>
</evidence>
<dbReference type="GO" id="GO:0002935">
    <property type="term" value="F:tRNA (adenine(37)-C2)-methyltransferase activity"/>
    <property type="evidence" value="ECO:0007669"/>
    <property type="project" value="UniProtKB-UniRule"/>
</dbReference>
<dbReference type="SFLD" id="SFLDF00275">
    <property type="entry name" value="adenosine_C2_methyltransferase"/>
    <property type="match status" value="1"/>
</dbReference>
<keyword evidence="12 14" id="KW-0411">Iron-sulfur</keyword>
<dbReference type="Gene3D" id="1.10.150.530">
    <property type="match status" value="1"/>
</dbReference>
<keyword evidence="11 14" id="KW-0408">Iron</keyword>
<evidence type="ECO:0000256" key="13">
    <source>
        <dbReference type="ARBA" id="ARBA00023157"/>
    </source>
</evidence>
<dbReference type="SFLD" id="SFLDG01062">
    <property type="entry name" value="methyltransferase_(Class_A)"/>
    <property type="match status" value="1"/>
</dbReference>
<feature type="binding site" evidence="14">
    <location>
        <begin position="282"/>
        <end position="284"/>
    </location>
    <ligand>
        <name>S-adenosyl-L-methionine</name>
        <dbReference type="ChEBI" id="CHEBI:59789"/>
    </ligand>
</feature>
<dbReference type="InterPro" id="IPR048641">
    <property type="entry name" value="RlmN_N"/>
</dbReference>
<comment type="cofactor">
    <cofactor evidence="14">
        <name>[4Fe-4S] cluster</name>
        <dbReference type="ChEBI" id="CHEBI:49883"/>
    </cofactor>
    <text evidence="14">Binds 1 [4Fe-4S] cluster. The cluster is coordinated with 3 cysteines and an exchangeable S-adenosyl-L-methionine.</text>
</comment>
<feature type="binding site" evidence="14">
    <location>
        <position position="182"/>
    </location>
    <ligand>
        <name>[4Fe-4S] cluster</name>
        <dbReference type="ChEBI" id="CHEBI:49883"/>
        <note>4Fe-4S-S-AdoMet</note>
    </ligand>
</feature>
<dbReference type="Proteomes" id="UP000292958">
    <property type="component" value="Unassembled WGS sequence"/>
</dbReference>
<evidence type="ECO:0000256" key="8">
    <source>
        <dbReference type="ARBA" id="ARBA00022691"/>
    </source>
</evidence>
<comment type="caution">
    <text evidence="17">The sequence shown here is derived from an EMBL/GenBank/DDBJ whole genome shotgun (WGS) entry which is preliminary data.</text>
</comment>
<dbReference type="GO" id="GO:0046872">
    <property type="term" value="F:metal ion binding"/>
    <property type="evidence" value="ECO:0007669"/>
    <property type="project" value="UniProtKB-KW"/>
</dbReference>
<keyword evidence="10 14" id="KW-0479">Metal-binding</keyword>
<feature type="active site" description="S-methylcysteine intermediate" evidence="14">
    <location>
        <position position="401"/>
    </location>
</feature>
<evidence type="ECO:0000256" key="4">
    <source>
        <dbReference type="ARBA" id="ARBA00022490"/>
    </source>
</evidence>
<dbReference type="InterPro" id="IPR058240">
    <property type="entry name" value="rSAM_sf"/>
</dbReference>
<keyword evidence="5 14" id="KW-0698">rRNA processing</keyword>
<organism evidence="17 18">
    <name type="scientific">Edaphobacter modestus</name>
    <dbReference type="NCBI Taxonomy" id="388466"/>
    <lineage>
        <taxon>Bacteria</taxon>
        <taxon>Pseudomonadati</taxon>
        <taxon>Acidobacteriota</taxon>
        <taxon>Terriglobia</taxon>
        <taxon>Terriglobales</taxon>
        <taxon>Acidobacteriaceae</taxon>
        <taxon>Edaphobacter</taxon>
    </lineage>
</organism>
<dbReference type="RefSeq" id="WP_130417826.1">
    <property type="nucleotide sequence ID" value="NZ_SHKW01000001.1"/>
</dbReference>
<keyword evidence="18" id="KW-1185">Reference proteome</keyword>
<dbReference type="GO" id="GO:0000049">
    <property type="term" value="F:tRNA binding"/>
    <property type="evidence" value="ECO:0007669"/>
    <property type="project" value="UniProtKB-UniRule"/>
</dbReference>
<dbReference type="SUPFAM" id="SSF102114">
    <property type="entry name" value="Radical SAM enzymes"/>
    <property type="match status" value="1"/>
</dbReference>
<comment type="function">
    <text evidence="14">Specifically methylates position 2 of adenine 2503 in 23S rRNA and position 2 of adenine 37 in tRNAs.</text>
</comment>
<feature type="binding site" evidence="14">
    <location>
        <begin position="229"/>
        <end position="230"/>
    </location>
    <ligand>
        <name>S-adenosyl-L-methionine</name>
        <dbReference type="ChEBI" id="CHEBI:59789"/>
    </ligand>
</feature>
<proteinExistence type="inferred from homology"/>
<evidence type="ECO:0000256" key="11">
    <source>
        <dbReference type="ARBA" id="ARBA00023004"/>
    </source>
</evidence>
<dbReference type="PANTHER" id="PTHR30544:SF5">
    <property type="entry name" value="RADICAL SAM CORE DOMAIN-CONTAINING PROTEIN"/>
    <property type="match status" value="1"/>
</dbReference>
<keyword evidence="7 14" id="KW-0808">Transferase</keyword>
<gene>
    <name evidence="14" type="primary">rlmN</name>
    <name evidence="17" type="ORF">BDD14_1033</name>
</gene>
<name>A0A4Q7YR47_9BACT</name>
<evidence type="ECO:0000259" key="16">
    <source>
        <dbReference type="PROSITE" id="PS51918"/>
    </source>
</evidence>
<dbReference type="InterPro" id="IPR004383">
    <property type="entry name" value="rRNA_lsu_MTrfase_RlmN/Cfr"/>
</dbReference>
<evidence type="ECO:0000256" key="10">
    <source>
        <dbReference type="ARBA" id="ARBA00022723"/>
    </source>
</evidence>
<dbReference type="GO" id="GO:0070040">
    <property type="term" value="F:rRNA (adenine(2503)-C2-)-methyltransferase activity"/>
    <property type="evidence" value="ECO:0007669"/>
    <property type="project" value="UniProtKB-UniRule"/>
</dbReference>
<evidence type="ECO:0000256" key="7">
    <source>
        <dbReference type="ARBA" id="ARBA00022679"/>
    </source>
</evidence>
<feature type="active site" description="Proton acceptor" evidence="14">
    <location>
        <position position="106"/>
    </location>
</feature>
<dbReference type="SMART" id="SM00729">
    <property type="entry name" value="Elp3"/>
    <property type="match status" value="1"/>
</dbReference>
<evidence type="ECO:0000313" key="17">
    <source>
        <dbReference type="EMBL" id="RZU39644.1"/>
    </source>
</evidence>
<dbReference type="HAMAP" id="MF_01849">
    <property type="entry name" value="RNA_methyltr_RlmN"/>
    <property type="match status" value="1"/>
</dbReference>
<evidence type="ECO:0000256" key="6">
    <source>
        <dbReference type="ARBA" id="ARBA00022603"/>
    </source>
</evidence>
<feature type="binding site" evidence="14">
    <location>
        <position position="178"/>
    </location>
    <ligand>
        <name>[4Fe-4S] cluster</name>
        <dbReference type="ChEBI" id="CHEBI:49883"/>
        <note>4Fe-4S-S-AdoMet</note>
    </ligand>
</feature>
<comment type="miscellaneous">
    <text evidence="14">Reaction proceeds by a ping-pong mechanism involving intermediate methylation of a conserved cysteine residue.</text>
</comment>
<evidence type="ECO:0000256" key="15">
    <source>
        <dbReference type="SAM" id="MobiDB-lite"/>
    </source>
</evidence>
<dbReference type="InterPro" id="IPR006638">
    <property type="entry name" value="Elp3/MiaA/NifB-like_rSAM"/>
</dbReference>
<dbReference type="Pfam" id="PF04055">
    <property type="entry name" value="Radical_SAM"/>
    <property type="match status" value="1"/>
</dbReference>
<dbReference type="GO" id="GO:0051539">
    <property type="term" value="F:4 iron, 4 sulfur cluster binding"/>
    <property type="evidence" value="ECO:0007669"/>
    <property type="project" value="UniProtKB-UniRule"/>
</dbReference>
<comment type="similarity">
    <text evidence="2 14">Belongs to the radical SAM superfamily. RlmN family.</text>
</comment>
<sequence>MLNKIKPIDSGEQAAANPLFGMLPDEVKSLMESLGQKGYRANQIVEAIYRQRVTGIDEITVLPIGLRDELVQAGYGVGLPWIVQAARSVDGTERYLMRLRDGETVETVWMPDGDGGERGDGSEASAEEEAADGLEGNTSEFGEGAKRNLGNRDLRNVGALEQSGYRRATICISSQVGCAVNCQFCLTAKLGIKRNLTGGEIAGQVVAVLNRHGIKIGKDRINLVFMGMGEPFLNYDEFIRSVQLLVKQIGIPESRMTVSTSGIEPAIRKFAQEPLRPKLALSLNASNDTVREQVMPITRKWNIAQLLDAVSTLPLGKREWVTFEYVLLGGVNDQPEHAREVLDLLKGMRAKVNLIAWNPGPGIAYTQPKPEDVATFQKMLIDAGMPAYIRRPRGRDIYAACGQLKRTVDLPAADPLVEIAPAATPPA</sequence>
<dbReference type="NCBIfam" id="TIGR00048">
    <property type="entry name" value="rRNA_mod_RlmN"/>
    <property type="match status" value="1"/>
</dbReference>
<evidence type="ECO:0000256" key="2">
    <source>
        <dbReference type="ARBA" id="ARBA00007544"/>
    </source>
</evidence>
<feature type="binding site" evidence="14">
    <location>
        <position position="259"/>
    </location>
    <ligand>
        <name>S-adenosyl-L-methionine</name>
        <dbReference type="ChEBI" id="CHEBI:59789"/>
    </ligand>
</feature>
<reference evidence="17 18" key="1">
    <citation type="submission" date="2019-02" db="EMBL/GenBank/DDBJ databases">
        <title>Genomic Encyclopedia of Archaeal and Bacterial Type Strains, Phase II (KMG-II): from individual species to whole genera.</title>
        <authorList>
            <person name="Goeker M."/>
        </authorList>
    </citation>
    <scope>NUCLEOTIDE SEQUENCE [LARGE SCALE GENOMIC DNA]</scope>
    <source>
        <strain evidence="17 18">DSM 18101</strain>
    </source>
</reference>
<accession>A0A4Q7YR47</accession>
<dbReference type="PROSITE" id="PS51918">
    <property type="entry name" value="RADICAL_SAM"/>
    <property type="match status" value="1"/>
</dbReference>
<feature type="binding site" evidence="14">
    <location>
        <position position="185"/>
    </location>
    <ligand>
        <name>[4Fe-4S] cluster</name>
        <dbReference type="ChEBI" id="CHEBI:49883"/>
        <note>4Fe-4S-S-AdoMet</note>
    </ligand>
</feature>
<feature type="domain" description="Radical SAM core" evidence="16">
    <location>
        <begin position="164"/>
        <end position="396"/>
    </location>
</feature>
<dbReference type="PIRSF" id="PIRSF006004">
    <property type="entry name" value="CHP00048"/>
    <property type="match status" value="1"/>
</dbReference>
<feature type="binding site" evidence="14">
    <location>
        <position position="358"/>
    </location>
    <ligand>
        <name>S-adenosyl-L-methionine</name>
        <dbReference type="ChEBI" id="CHEBI:59789"/>
    </ligand>
</feature>
<dbReference type="OrthoDB" id="9793973at2"/>
<comment type="subcellular location">
    <subcellularLocation>
        <location evidence="1 14">Cytoplasm</location>
    </subcellularLocation>
</comment>
<keyword evidence="8 14" id="KW-0949">S-adenosyl-L-methionine</keyword>
<dbReference type="GO" id="GO:0030488">
    <property type="term" value="P:tRNA methylation"/>
    <property type="evidence" value="ECO:0007669"/>
    <property type="project" value="UniProtKB-UniRule"/>
</dbReference>
<dbReference type="GO" id="GO:0019843">
    <property type="term" value="F:rRNA binding"/>
    <property type="evidence" value="ECO:0007669"/>
    <property type="project" value="UniProtKB-UniRule"/>
</dbReference>